<evidence type="ECO:0000256" key="9">
    <source>
        <dbReference type="ARBA" id="ARBA00023136"/>
    </source>
</evidence>
<dbReference type="PROSITE" id="PS00136">
    <property type="entry name" value="SUBTILASE_ASP"/>
    <property type="match status" value="1"/>
</dbReference>
<evidence type="ECO:0000313" key="15">
    <source>
        <dbReference type="Proteomes" id="UP000292695"/>
    </source>
</evidence>
<feature type="active site" description="Charge relay system" evidence="10">
    <location>
        <position position="279"/>
    </location>
</feature>
<feature type="active site" description="Charge relay system" evidence="10">
    <location>
        <position position="78"/>
    </location>
</feature>
<evidence type="ECO:0000256" key="10">
    <source>
        <dbReference type="PROSITE-ProRule" id="PRU01240"/>
    </source>
</evidence>
<dbReference type="Pfam" id="PF00082">
    <property type="entry name" value="Peptidase_S8"/>
    <property type="match status" value="1"/>
</dbReference>
<comment type="caution">
    <text evidence="14">The sequence shown here is derived from an EMBL/GenBank/DDBJ whole genome shotgun (WGS) entry which is preliminary data.</text>
</comment>
<dbReference type="NCBIfam" id="TIGR03921">
    <property type="entry name" value="T7SS_mycosin"/>
    <property type="match status" value="1"/>
</dbReference>
<evidence type="ECO:0000256" key="8">
    <source>
        <dbReference type="ARBA" id="ARBA00022989"/>
    </source>
</evidence>
<dbReference type="AlphaFoldDB" id="A0A4R0I2A9"/>
<evidence type="ECO:0000256" key="3">
    <source>
        <dbReference type="ARBA" id="ARBA00022475"/>
    </source>
</evidence>
<evidence type="ECO:0000256" key="7">
    <source>
        <dbReference type="ARBA" id="ARBA00022825"/>
    </source>
</evidence>
<dbReference type="InterPro" id="IPR036852">
    <property type="entry name" value="Peptidase_S8/S53_dom_sf"/>
</dbReference>
<keyword evidence="7 10" id="KW-0720">Serine protease</keyword>
<evidence type="ECO:0000256" key="6">
    <source>
        <dbReference type="ARBA" id="ARBA00022801"/>
    </source>
</evidence>
<dbReference type="Proteomes" id="UP000292695">
    <property type="component" value="Unassembled WGS sequence"/>
</dbReference>
<proteinExistence type="inferred from homology"/>
<feature type="active site" description="Charge relay system" evidence="10">
    <location>
        <position position="115"/>
    </location>
</feature>
<dbReference type="GO" id="GO:0004252">
    <property type="term" value="F:serine-type endopeptidase activity"/>
    <property type="evidence" value="ECO:0007669"/>
    <property type="project" value="UniProtKB-UniRule"/>
</dbReference>
<dbReference type="OrthoDB" id="614750at2"/>
<evidence type="ECO:0000256" key="4">
    <source>
        <dbReference type="ARBA" id="ARBA00022670"/>
    </source>
</evidence>
<comment type="similarity">
    <text evidence="2 10">Belongs to the peptidase S8 family.</text>
</comment>
<evidence type="ECO:0000256" key="12">
    <source>
        <dbReference type="SAM" id="SignalP"/>
    </source>
</evidence>
<reference evidence="14 15" key="1">
    <citation type="submission" date="2019-02" db="EMBL/GenBank/DDBJ databases">
        <title>Kribbella capetownensis sp. nov. and Kribbella speibonae sp. nov., isolated from soil.</title>
        <authorList>
            <person name="Curtis S.M."/>
            <person name="Norton I."/>
            <person name="Everest G.J."/>
            <person name="Meyers P.R."/>
        </authorList>
    </citation>
    <scope>NUCLEOTIDE SEQUENCE [LARGE SCALE GENOMIC DNA]</scope>
    <source>
        <strain evidence="14 15">DSM 27082</strain>
    </source>
</reference>
<organism evidence="14 15">
    <name type="scientific">Kribbella sindirgiensis</name>
    <dbReference type="NCBI Taxonomy" id="1124744"/>
    <lineage>
        <taxon>Bacteria</taxon>
        <taxon>Bacillati</taxon>
        <taxon>Actinomycetota</taxon>
        <taxon>Actinomycetes</taxon>
        <taxon>Propionibacteriales</taxon>
        <taxon>Kribbellaceae</taxon>
        <taxon>Kribbella</taxon>
    </lineage>
</organism>
<evidence type="ECO:0000256" key="5">
    <source>
        <dbReference type="ARBA" id="ARBA00022692"/>
    </source>
</evidence>
<dbReference type="InterPro" id="IPR000209">
    <property type="entry name" value="Peptidase_S8/S53_dom"/>
</dbReference>
<evidence type="ECO:0000256" key="11">
    <source>
        <dbReference type="SAM" id="Phobius"/>
    </source>
</evidence>
<comment type="subcellular location">
    <subcellularLocation>
        <location evidence="1">Cell membrane</location>
        <topology evidence="1">Single-pass membrane protein</topology>
    </subcellularLocation>
</comment>
<keyword evidence="3" id="KW-1003">Cell membrane</keyword>
<evidence type="ECO:0000313" key="14">
    <source>
        <dbReference type="EMBL" id="TCC18682.1"/>
    </source>
</evidence>
<evidence type="ECO:0000259" key="13">
    <source>
        <dbReference type="Pfam" id="PF00082"/>
    </source>
</evidence>
<keyword evidence="12" id="KW-0732">Signal</keyword>
<keyword evidence="6 10" id="KW-0378">Hydrolase</keyword>
<dbReference type="PANTHER" id="PTHR43806">
    <property type="entry name" value="PEPTIDASE S8"/>
    <property type="match status" value="1"/>
</dbReference>
<dbReference type="GO" id="GO:0005886">
    <property type="term" value="C:plasma membrane"/>
    <property type="evidence" value="ECO:0007669"/>
    <property type="project" value="UniProtKB-SubCell"/>
</dbReference>
<keyword evidence="15" id="KW-1185">Reference proteome</keyword>
<dbReference type="InterPro" id="IPR023834">
    <property type="entry name" value="T7SS_pept_S8A_mycosin"/>
</dbReference>
<accession>A0A4R0I2A9</accession>
<feature type="transmembrane region" description="Helical" evidence="11">
    <location>
        <begin position="374"/>
        <end position="395"/>
    </location>
</feature>
<dbReference type="GO" id="GO:0006508">
    <property type="term" value="P:proteolysis"/>
    <property type="evidence" value="ECO:0007669"/>
    <property type="project" value="UniProtKB-KW"/>
</dbReference>
<keyword evidence="4 10" id="KW-0645">Protease</keyword>
<sequence length="402" mass="41136">MTVRGCRWTAAAAGALLAGLPAIASAPAASAVPPAGMCQNAEPGGAAVNKLPWAQTWLAPERVPPRITGRGVTVAVIDSGVDADHPQLRERGAVLPGRDLLTPGDTRANFDCVSHGTAVASIIAARPVRGIGFRGIAPGARILPIRVSERDASEQQGEAVDATVFAGAIRYAVDAGASVINISLSMYADLKPVRDAVRYAQRHDALIVAAAGNAHAQQGEDPITYPAAYPGVLGVGAMTIDSSRLQSSQIGSYVDISAPGGGVLAATRVSGHRYFDGTSFAAAFVSGTAALVRSADPRLKASAVANRLIATATPAAGPADQYGAGVVNPYRAVQDSLGTAKPGVLPRVRPVQVDPVAERRTAARNAATQDGRRIAVVAGVCAALVVIAAIVVPLGRRRRWSA</sequence>
<keyword evidence="8 11" id="KW-1133">Transmembrane helix</keyword>
<feature type="chain" id="PRO_5020432512" evidence="12">
    <location>
        <begin position="32"/>
        <end position="402"/>
    </location>
</feature>
<dbReference type="PROSITE" id="PS51892">
    <property type="entry name" value="SUBTILASE"/>
    <property type="match status" value="1"/>
</dbReference>
<keyword evidence="5 11" id="KW-0812">Transmembrane</keyword>
<feature type="domain" description="Peptidase S8/S53" evidence="13">
    <location>
        <begin position="69"/>
        <end position="325"/>
    </location>
</feature>
<dbReference type="InterPro" id="IPR015500">
    <property type="entry name" value="Peptidase_S8_subtilisin-rel"/>
</dbReference>
<feature type="signal peptide" evidence="12">
    <location>
        <begin position="1"/>
        <end position="31"/>
    </location>
</feature>
<keyword evidence="9 11" id="KW-0472">Membrane</keyword>
<name>A0A4R0I2A9_9ACTN</name>
<dbReference type="PANTHER" id="PTHR43806:SF11">
    <property type="entry name" value="CEREVISIN-RELATED"/>
    <property type="match status" value="1"/>
</dbReference>
<dbReference type="InterPro" id="IPR022398">
    <property type="entry name" value="Peptidase_S8_His-AS"/>
</dbReference>
<gene>
    <name evidence="14" type="primary">mycP</name>
    <name evidence="14" type="ORF">E0H50_38555</name>
</gene>
<evidence type="ECO:0000256" key="2">
    <source>
        <dbReference type="ARBA" id="ARBA00011073"/>
    </source>
</evidence>
<dbReference type="PRINTS" id="PR00723">
    <property type="entry name" value="SUBTILISIN"/>
</dbReference>
<dbReference type="EMBL" id="SJKA01000024">
    <property type="protein sequence ID" value="TCC18682.1"/>
    <property type="molecule type" value="Genomic_DNA"/>
</dbReference>
<protein>
    <submittedName>
        <fullName evidence="14">Type VII secretion-associated serine protease mycosin</fullName>
    </submittedName>
</protein>
<dbReference type="Gene3D" id="3.40.50.200">
    <property type="entry name" value="Peptidase S8/S53 domain"/>
    <property type="match status" value="1"/>
</dbReference>
<dbReference type="InterPro" id="IPR023827">
    <property type="entry name" value="Peptidase_S8_Asp-AS"/>
</dbReference>
<dbReference type="RefSeq" id="WP_131296159.1">
    <property type="nucleotide sequence ID" value="NZ_SJKA01000024.1"/>
</dbReference>
<evidence type="ECO:0000256" key="1">
    <source>
        <dbReference type="ARBA" id="ARBA00004162"/>
    </source>
</evidence>
<dbReference type="PROSITE" id="PS00137">
    <property type="entry name" value="SUBTILASE_HIS"/>
    <property type="match status" value="1"/>
</dbReference>
<dbReference type="SUPFAM" id="SSF52743">
    <property type="entry name" value="Subtilisin-like"/>
    <property type="match status" value="1"/>
</dbReference>
<dbReference type="InterPro" id="IPR050131">
    <property type="entry name" value="Peptidase_S8_subtilisin-like"/>
</dbReference>